<protein>
    <submittedName>
        <fullName evidence="2">Uncharacterized protein</fullName>
    </submittedName>
</protein>
<sequence>MKDKKILIVFSLITLALILSLTLIDQDKGDISKGTDKQTKDISEEDRAHEDEKTGKGSKGEKDYSSDSMDNIYLEKEGDSIYLKSSSNNINSITSLEWFDKETIAFNFTYQEKGESKNSIYEYKTSQNKVDIKFNIEGMIWEWKRVNKNAIIYSNDGFNGLYYMNNNGDVEKISERQEWYHISPDGNKVIVNGIPAKSDKSENERFIYNIDKKHLQKANYIPDIDYVFSYIAATWSPDSTHIVSQIPNVNNQINIIDINKGIEKEIKMDDTILTSPIWSNDGEKLAFLIQSKDYEEYIFDSIETNYYLSDKIGIYDTKTKKIKVINFKKNLTTSEIYWSEDNKGIIIQTAKIKDIQKNLISPTENIKGEVQYINIETEDNMIVLEDIVDLSEGYPSHKITPIELFENNMFMFRDGDKDIKSISIIDLDTEKTINEDIGYLYDYSRQEENIFLISDEGIFTIDTDFKVNNIMNFKSYYGEDILNVEVRISPNHEKILLYAQYNEGSSNKPFIEVRNITPFNRPAN</sequence>
<gene>
    <name evidence="2" type="ORF">GOQ27_11410</name>
</gene>
<dbReference type="SUPFAM" id="SSF82171">
    <property type="entry name" value="DPP6 N-terminal domain-like"/>
    <property type="match status" value="1"/>
</dbReference>
<name>A0A942UTX2_9FIRM</name>
<reference evidence="2" key="1">
    <citation type="submission" date="2019-12" db="EMBL/GenBank/DDBJ databases">
        <title>Clostridiaceae gen. nov. sp. nov., isolated from sediment in Xinjiang, China.</title>
        <authorList>
            <person name="Zhang R."/>
        </authorList>
    </citation>
    <scope>NUCLEOTIDE SEQUENCE</scope>
    <source>
        <strain evidence="2">D2Q-11</strain>
    </source>
</reference>
<dbReference type="RefSeq" id="WP_203366995.1">
    <property type="nucleotide sequence ID" value="NZ_WSFT01000040.1"/>
</dbReference>
<accession>A0A942UTX2</accession>
<organism evidence="2 3">
    <name type="scientific">Anaeromonas frigoriresistens</name>
    <dbReference type="NCBI Taxonomy" id="2683708"/>
    <lineage>
        <taxon>Bacteria</taxon>
        <taxon>Bacillati</taxon>
        <taxon>Bacillota</taxon>
        <taxon>Tissierellia</taxon>
        <taxon>Tissierellales</taxon>
        <taxon>Thermohalobacteraceae</taxon>
        <taxon>Anaeromonas</taxon>
    </lineage>
</organism>
<dbReference type="Proteomes" id="UP000724672">
    <property type="component" value="Unassembled WGS sequence"/>
</dbReference>
<evidence type="ECO:0000313" key="2">
    <source>
        <dbReference type="EMBL" id="MBS4539073.1"/>
    </source>
</evidence>
<comment type="caution">
    <text evidence="2">The sequence shown here is derived from an EMBL/GenBank/DDBJ whole genome shotgun (WGS) entry which is preliminary data.</text>
</comment>
<dbReference type="EMBL" id="WSFT01000040">
    <property type="protein sequence ID" value="MBS4539073.1"/>
    <property type="molecule type" value="Genomic_DNA"/>
</dbReference>
<dbReference type="Gene3D" id="2.120.10.30">
    <property type="entry name" value="TolB, C-terminal domain"/>
    <property type="match status" value="1"/>
</dbReference>
<dbReference type="AlphaFoldDB" id="A0A942UTX2"/>
<feature type="region of interest" description="Disordered" evidence="1">
    <location>
        <begin position="32"/>
        <end position="65"/>
    </location>
</feature>
<dbReference type="InterPro" id="IPR011042">
    <property type="entry name" value="6-blade_b-propeller_TolB-like"/>
</dbReference>
<evidence type="ECO:0000313" key="3">
    <source>
        <dbReference type="Proteomes" id="UP000724672"/>
    </source>
</evidence>
<proteinExistence type="predicted"/>
<evidence type="ECO:0000256" key="1">
    <source>
        <dbReference type="SAM" id="MobiDB-lite"/>
    </source>
</evidence>
<keyword evidence="3" id="KW-1185">Reference proteome</keyword>